<dbReference type="PANTHER" id="PTHR31428">
    <property type="entry name" value="RGM DOMAIN FAMILY MEMBER DRAG-1"/>
    <property type="match status" value="1"/>
</dbReference>
<gene>
    <name evidence="2" type="ORF">Mgra_00008304</name>
</gene>
<dbReference type="PANTHER" id="PTHR31428:SF6">
    <property type="entry name" value="REPULSIVE GUIDANCE MOLECULE B HOMOLOG DRAG-1"/>
    <property type="match status" value="1"/>
</dbReference>
<sequence>MNCINDSFITCLSQLDFHSAITVANQNWQKYNCKKFEGRKPDKTECQFWDEQKEQLKHKRKEEYYDDYENNFYDGNEQDDQTEDESKEINSKYKEKSRRCAIFGHLNVNRFYSNFLERCLIKGAHPLFDSRFLLVQVTIDDVPGQFAERRGHFISKVAVIVRPRKGCVPMQKIYLVDAADPGPISSTFEDGTNEIGEEFSKRFSVKIYVFEEGIRADIIFYHLATTVRIRKFGNKFLSVLIDSSKRLLDLQHDYFQICNDGCIEKEKNELVDQIKEHCSSDIEGKNYSIFLYFFSHNFRTL</sequence>
<dbReference type="OrthoDB" id="10013795at2759"/>
<dbReference type="EMBL" id="JABEBT010000106">
    <property type="protein sequence ID" value="KAF7632295.1"/>
    <property type="molecule type" value="Genomic_DNA"/>
</dbReference>
<evidence type="ECO:0000259" key="1">
    <source>
        <dbReference type="Pfam" id="PF06534"/>
    </source>
</evidence>
<dbReference type="Gene3D" id="3.40.1000.10">
    <property type="entry name" value="Mog1/PsbP, alpha/beta/alpha sandwich"/>
    <property type="match status" value="1"/>
</dbReference>
<dbReference type="GO" id="GO:0005886">
    <property type="term" value="C:plasma membrane"/>
    <property type="evidence" value="ECO:0007669"/>
    <property type="project" value="TreeGrafter"/>
</dbReference>
<protein>
    <recommendedName>
        <fullName evidence="1">Repulsive guidance molecule C-terminal domain-containing protein</fullName>
    </recommendedName>
</protein>
<dbReference type="Pfam" id="PF06534">
    <property type="entry name" value="RGM_C"/>
    <property type="match status" value="1"/>
</dbReference>
<reference evidence="2" key="1">
    <citation type="journal article" date="2020" name="Ecol. Evol.">
        <title>Genome structure and content of the rice root-knot nematode (Meloidogyne graminicola).</title>
        <authorList>
            <person name="Phan N.T."/>
            <person name="Danchin E.G.J."/>
            <person name="Klopp C."/>
            <person name="Perfus-Barbeoch L."/>
            <person name="Kozlowski D.K."/>
            <person name="Koutsovoulos G.D."/>
            <person name="Lopez-Roques C."/>
            <person name="Bouchez O."/>
            <person name="Zahm M."/>
            <person name="Besnard G."/>
            <person name="Bellafiore S."/>
        </authorList>
    </citation>
    <scope>NUCLEOTIDE SEQUENCE</scope>
    <source>
        <strain evidence="2">VN-18</strain>
    </source>
</reference>
<evidence type="ECO:0000313" key="3">
    <source>
        <dbReference type="Proteomes" id="UP000605970"/>
    </source>
</evidence>
<organism evidence="2 3">
    <name type="scientific">Meloidogyne graminicola</name>
    <dbReference type="NCBI Taxonomy" id="189291"/>
    <lineage>
        <taxon>Eukaryota</taxon>
        <taxon>Metazoa</taxon>
        <taxon>Ecdysozoa</taxon>
        <taxon>Nematoda</taxon>
        <taxon>Chromadorea</taxon>
        <taxon>Rhabditida</taxon>
        <taxon>Tylenchina</taxon>
        <taxon>Tylenchomorpha</taxon>
        <taxon>Tylenchoidea</taxon>
        <taxon>Meloidogynidae</taxon>
        <taxon>Meloidogyninae</taxon>
        <taxon>Meloidogyne</taxon>
    </lineage>
</organism>
<name>A0A8S9ZG83_9BILA</name>
<dbReference type="AlphaFoldDB" id="A0A8S9ZG83"/>
<dbReference type="Proteomes" id="UP000605970">
    <property type="component" value="Unassembled WGS sequence"/>
</dbReference>
<dbReference type="InterPro" id="IPR040287">
    <property type="entry name" value="RGM"/>
</dbReference>
<comment type="caution">
    <text evidence="2">The sequence shown here is derived from an EMBL/GenBank/DDBJ whole genome shotgun (WGS) entry which is preliminary data.</text>
</comment>
<keyword evidence="3" id="KW-1185">Reference proteome</keyword>
<dbReference type="GO" id="GO:0015026">
    <property type="term" value="F:coreceptor activity"/>
    <property type="evidence" value="ECO:0007669"/>
    <property type="project" value="TreeGrafter"/>
</dbReference>
<dbReference type="InterPro" id="IPR009496">
    <property type="entry name" value="RGM_C"/>
</dbReference>
<proteinExistence type="predicted"/>
<evidence type="ECO:0000313" key="2">
    <source>
        <dbReference type="EMBL" id="KAF7632295.1"/>
    </source>
</evidence>
<accession>A0A8S9ZG83</accession>
<dbReference type="GO" id="GO:0030509">
    <property type="term" value="P:BMP signaling pathway"/>
    <property type="evidence" value="ECO:0007669"/>
    <property type="project" value="TreeGrafter"/>
</dbReference>
<feature type="domain" description="Repulsive guidance molecule C-terminal" evidence="1">
    <location>
        <begin position="98"/>
        <end position="275"/>
    </location>
</feature>